<gene>
    <name evidence="2" type="ORF">GCM10009801_68450</name>
</gene>
<comment type="caution">
    <text evidence="2">The sequence shown here is derived from an EMBL/GenBank/DDBJ whole genome shotgun (WGS) entry which is preliminary data.</text>
</comment>
<proteinExistence type="predicted"/>
<feature type="transmembrane region" description="Helical" evidence="1">
    <location>
        <begin position="40"/>
        <end position="60"/>
    </location>
</feature>
<keyword evidence="3" id="KW-1185">Reference proteome</keyword>
<protein>
    <submittedName>
        <fullName evidence="2">Uncharacterized protein</fullName>
    </submittedName>
</protein>
<accession>A0ABN2WRS9</accession>
<sequence length="83" mass="8467">MKRVAVVLGAYLIARGIAEPFVIAGAAPEAYRDDWGGPSLLGVLAVHCGPGVLSAVLMAAGARRALQRRGVLVPARGAGPHAR</sequence>
<reference evidence="2 3" key="1">
    <citation type="journal article" date="2019" name="Int. J. Syst. Evol. Microbiol.">
        <title>The Global Catalogue of Microorganisms (GCM) 10K type strain sequencing project: providing services to taxonomists for standard genome sequencing and annotation.</title>
        <authorList>
            <consortium name="The Broad Institute Genomics Platform"/>
            <consortium name="The Broad Institute Genome Sequencing Center for Infectious Disease"/>
            <person name="Wu L."/>
            <person name="Ma J."/>
        </authorList>
    </citation>
    <scope>NUCLEOTIDE SEQUENCE [LARGE SCALE GENOMIC DNA]</scope>
    <source>
        <strain evidence="2 3">JCM 15478</strain>
    </source>
</reference>
<dbReference type="Proteomes" id="UP001500016">
    <property type="component" value="Unassembled WGS sequence"/>
</dbReference>
<evidence type="ECO:0000256" key="1">
    <source>
        <dbReference type="SAM" id="Phobius"/>
    </source>
</evidence>
<dbReference type="RefSeq" id="WP_344533832.1">
    <property type="nucleotide sequence ID" value="NZ_BAAAPE010000016.1"/>
</dbReference>
<keyword evidence="1" id="KW-0472">Membrane</keyword>
<name>A0ABN2WRS9_9ACTN</name>
<keyword evidence="1" id="KW-0812">Transmembrane</keyword>
<evidence type="ECO:0000313" key="3">
    <source>
        <dbReference type="Proteomes" id="UP001500016"/>
    </source>
</evidence>
<keyword evidence="1" id="KW-1133">Transmembrane helix</keyword>
<organism evidence="2 3">
    <name type="scientific">Streptomyces albiaxialis</name>
    <dbReference type="NCBI Taxonomy" id="329523"/>
    <lineage>
        <taxon>Bacteria</taxon>
        <taxon>Bacillati</taxon>
        <taxon>Actinomycetota</taxon>
        <taxon>Actinomycetes</taxon>
        <taxon>Kitasatosporales</taxon>
        <taxon>Streptomycetaceae</taxon>
        <taxon>Streptomyces</taxon>
    </lineage>
</organism>
<evidence type="ECO:0000313" key="2">
    <source>
        <dbReference type="EMBL" id="GAA2097800.1"/>
    </source>
</evidence>
<dbReference type="EMBL" id="BAAAPE010000016">
    <property type="protein sequence ID" value="GAA2097800.1"/>
    <property type="molecule type" value="Genomic_DNA"/>
</dbReference>